<name>A0A0E9QXN5_ANGAN</name>
<proteinExistence type="predicted"/>
<sequence length="19" mass="2250">MPTCYRLAQWRGKKSVILV</sequence>
<reference evidence="1" key="2">
    <citation type="journal article" date="2015" name="Fish Shellfish Immunol.">
        <title>Early steps in the European eel (Anguilla anguilla)-Vibrio vulnificus interaction in the gills: Role of the RtxA13 toxin.</title>
        <authorList>
            <person name="Callol A."/>
            <person name="Pajuelo D."/>
            <person name="Ebbesson L."/>
            <person name="Teles M."/>
            <person name="MacKenzie S."/>
            <person name="Amaro C."/>
        </authorList>
    </citation>
    <scope>NUCLEOTIDE SEQUENCE</scope>
</reference>
<dbReference type="EMBL" id="GBXM01087734">
    <property type="protein sequence ID" value="JAH20843.1"/>
    <property type="molecule type" value="Transcribed_RNA"/>
</dbReference>
<evidence type="ECO:0000313" key="1">
    <source>
        <dbReference type="EMBL" id="JAH20843.1"/>
    </source>
</evidence>
<protein>
    <submittedName>
        <fullName evidence="1">Uncharacterized protein</fullName>
    </submittedName>
</protein>
<accession>A0A0E9QXN5</accession>
<dbReference type="AlphaFoldDB" id="A0A0E9QXN5"/>
<reference evidence="1" key="1">
    <citation type="submission" date="2014-11" db="EMBL/GenBank/DDBJ databases">
        <authorList>
            <person name="Amaro Gonzalez C."/>
        </authorList>
    </citation>
    <scope>NUCLEOTIDE SEQUENCE</scope>
</reference>
<organism evidence="1">
    <name type="scientific">Anguilla anguilla</name>
    <name type="common">European freshwater eel</name>
    <name type="synonym">Muraena anguilla</name>
    <dbReference type="NCBI Taxonomy" id="7936"/>
    <lineage>
        <taxon>Eukaryota</taxon>
        <taxon>Metazoa</taxon>
        <taxon>Chordata</taxon>
        <taxon>Craniata</taxon>
        <taxon>Vertebrata</taxon>
        <taxon>Euteleostomi</taxon>
        <taxon>Actinopterygii</taxon>
        <taxon>Neopterygii</taxon>
        <taxon>Teleostei</taxon>
        <taxon>Anguilliformes</taxon>
        <taxon>Anguillidae</taxon>
        <taxon>Anguilla</taxon>
    </lineage>
</organism>